<name>R2TDV5_9ENTE</name>
<gene>
    <name evidence="2" type="ORF">I586_01555</name>
    <name evidence="1" type="ORF">UAY_02346</name>
</gene>
<dbReference type="EMBL" id="AJAS01000017">
    <property type="protein sequence ID" value="EOH98389.1"/>
    <property type="molecule type" value="Genomic_DNA"/>
</dbReference>
<dbReference type="AlphaFoldDB" id="R2TDV5"/>
<evidence type="ECO:0000313" key="1">
    <source>
        <dbReference type="EMBL" id="EOH98389.1"/>
    </source>
</evidence>
<dbReference type="PATRIC" id="fig|1158609.3.peg.2295"/>
<organism evidence="1 3">
    <name type="scientific">Enterococcus moraviensis ATCC BAA-383</name>
    <dbReference type="NCBI Taxonomy" id="1158609"/>
    <lineage>
        <taxon>Bacteria</taxon>
        <taxon>Bacillati</taxon>
        <taxon>Bacillota</taxon>
        <taxon>Bacilli</taxon>
        <taxon>Lactobacillales</taxon>
        <taxon>Enterococcaceae</taxon>
        <taxon>Enterococcus</taxon>
    </lineage>
</organism>
<evidence type="ECO:0000313" key="3">
    <source>
        <dbReference type="Proteomes" id="UP000013781"/>
    </source>
</evidence>
<dbReference type="Proteomes" id="UP000014157">
    <property type="component" value="Unassembled WGS sequence"/>
</dbReference>
<reference evidence="2 4" key="2">
    <citation type="submission" date="2013-03" db="EMBL/GenBank/DDBJ databases">
        <title>The Genome Sequence of Enterococcus moraviensis BAA-383 (PacBio/Illumina hybrid assembly).</title>
        <authorList>
            <consortium name="The Broad Institute Genomics Platform"/>
            <consortium name="The Broad Institute Genome Sequencing Center for Infectious Disease"/>
            <person name="Earl A."/>
            <person name="Russ C."/>
            <person name="Gilmore M."/>
            <person name="Surin D."/>
            <person name="Walker B."/>
            <person name="Young S."/>
            <person name="Zeng Q."/>
            <person name="Gargeya S."/>
            <person name="Fitzgerald M."/>
            <person name="Haas B."/>
            <person name="Abouelleil A."/>
            <person name="Allen A.W."/>
            <person name="Alvarado L."/>
            <person name="Arachchi H.M."/>
            <person name="Berlin A.M."/>
            <person name="Chapman S.B."/>
            <person name="Gainer-Dewar J."/>
            <person name="Goldberg J."/>
            <person name="Griggs A."/>
            <person name="Gujja S."/>
            <person name="Hansen M."/>
            <person name="Howarth C."/>
            <person name="Imamovic A."/>
            <person name="Ireland A."/>
            <person name="Larimer J."/>
            <person name="McCowan C."/>
            <person name="Murphy C."/>
            <person name="Pearson M."/>
            <person name="Poon T.W."/>
            <person name="Priest M."/>
            <person name="Roberts A."/>
            <person name="Saif S."/>
            <person name="Shea T."/>
            <person name="Sisk P."/>
            <person name="Sykes S."/>
            <person name="Wortman J."/>
            <person name="Nusbaum C."/>
            <person name="Birren B."/>
        </authorList>
    </citation>
    <scope>NUCLEOTIDE SEQUENCE [LARGE SCALE GENOMIC DNA]</scope>
    <source>
        <strain evidence="2 4">ATCC BAA-383</strain>
    </source>
</reference>
<protein>
    <submittedName>
        <fullName evidence="1">Uncharacterized protein</fullName>
    </submittedName>
</protein>
<evidence type="ECO:0000313" key="2">
    <source>
        <dbReference type="EMBL" id="EOT71748.1"/>
    </source>
</evidence>
<evidence type="ECO:0000313" key="4">
    <source>
        <dbReference type="Proteomes" id="UP000014157"/>
    </source>
</evidence>
<reference evidence="1 3" key="1">
    <citation type="submission" date="2013-02" db="EMBL/GenBank/DDBJ databases">
        <title>The Genome Sequence of Enterococcus moraviensis BAA-383.</title>
        <authorList>
            <consortium name="The Broad Institute Genome Sequencing Platform"/>
            <consortium name="The Broad Institute Genome Sequencing Center for Infectious Disease"/>
            <person name="Earl A.M."/>
            <person name="Gilmore M.S."/>
            <person name="Lebreton F."/>
            <person name="Walker B."/>
            <person name="Young S.K."/>
            <person name="Zeng Q."/>
            <person name="Gargeya S."/>
            <person name="Fitzgerald M."/>
            <person name="Haas B."/>
            <person name="Abouelleil A."/>
            <person name="Alvarado L."/>
            <person name="Arachchi H.M."/>
            <person name="Berlin A.M."/>
            <person name="Chapman S.B."/>
            <person name="Dewar J."/>
            <person name="Goldberg J."/>
            <person name="Griggs A."/>
            <person name="Gujja S."/>
            <person name="Hansen M."/>
            <person name="Howarth C."/>
            <person name="Imamovic A."/>
            <person name="Larimer J."/>
            <person name="McCowan C."/>
            <person name="Murphy C."/>
            <person name="Neiman D."/>
            <person name="Pearson M."/>
            <person name="Priest M."/>
            <person name="Roberts A."/>
            <person name="Saif S."/>
            <person name="Shea T."/>
            <person name="Sisk P."/>
            <person name="Sykes S."/>
            <person name="Wortman J."/>
            <person name="Nusbaum C."/>
            <person name="Birren B."/>
        </authorList>
    </citation>
    <scope>NUCLEOTIDE SEQUENCE [LARGE SCALE GENOMIC DNA]</scope>
    <source>
        <strain evidence="1 3">ATCC BAA-383</strain>
    </source>
</reference>
<dbReference type="EMBL" id="ASWB01000002">
    <property type="protein sequence ID" value="EOT71748.1"/>
    <property type="molecule type" value="Genomic_DNA"/>
</dbReference>
<keyword evidence="4" id="KW-1185">Reference proteome</keyword>
<accession>R2TDV5</accession>
<proteinExistence type="predicted"/>
<dbReference type="HOGENOM" id="CLU_723078_0_0_9"/>
<dbReference type="Proteomes" id="UP000013781">
    <property type="component" value="Unassembled WGS sequence"/>
</dbReference>
<dbReference type="RefSeq" id="WP_010765713.1">
    <property type="nucleotide sequence ID" value="NZ_ASWB01000002.1"/>
</dbReference>
<comment type="caution">
    <text evidence="1">The sequence shown here is derived from an EMBL/GenBank/DDBJ whole genome shotgun (WGS) entry which is preliminary data.</text>
</comment>
<dbReference type="eggNOG" id="ENOG5033DSD">
    <property type="taxonomic scope" value="Bacteria"/>
</dbReference>
<sequence length="446" mass="52900">MRQLKKTKKIYMVSYQAGFSLEELKQTIFDWLSFLRIVSIPESYRFNDEEALLFELQPIIKRIQQLTEEENLWIKINSRDGEFQLHISALSLHERTILDGAIYFANQGMIEDYCDTRMIKNGVYGSIRPLDEFLYNNVEKLEKRTFETANEIAKLPKRYNSEKAVIVDCNQLAGYDIYYKGLCLTSCWKMYYSSLYFHLIPESIFLEIQQVESVETLDNQVIKVTLFKHPFNWDMPVNQKYQRLFRDQMGFDQLAWNNGTGVLRQPYIEYAFVADTIQTVQYQNGYYQPVEKKNATYFVTRSYDKLHQKYRVNRTRGVLNAQAYFPWIDEKSRKMMNYRVLDPKMAIDDGLSAYEFYIRQFLEIDVLDKKYDDFVSVLRFYLPKEAISQIPLEALWEKLFDVNISNLKQKEASTRFDLNKAKNHLRVVFLDSSNLATISQTMDISE</sequence>